<dbReference type="Proteomes" id="UP000006729">
    <property type="component" value="Chromosome 18"/>
</dbReference>
<evidence type="ECO:0000256" key="1">
    <source>
        <dbReference type="SAM" id="MobiDB-lite"/>
    </source>
</evidence>
<evidence type="ECO:0000313" key="2">
    <source>
        <dbReference type="EMBL" id="PNS92917.1"/>
    </source>
</evidence>
<gene>
    <name evidence="2" type="ORF">POPTR_018G060400</name>
</gene>
<reference evidence="2 3" key="1">
    <citation type="journal article" date="2006" name="Science">
        <title>The genome of black cottonwood, Populus trichocarpa (Torr. &amp; Gray).</title>
        <authorList>
            <person name="Tuskan G.A."/>
            <person name="Difazio S."/>
            <person name="Jansson S."/>
            <person name="Bohlmann J."/>
            <person name="Grigoriev I."/>
            <person name="Hellsten U."/>
            <person name="Putnam N."/>
            <person name="Ralph S."/>
            <person name="Rombauts S."/>
            <person name="Salamov A."/>
            <person name="Schein J."/>
            <person name="Sterck L."/>
            <person name="Aerts A."/>
            <person name="Bhalerao R.R."/>
            <person name="Bhalerao R.P."/>
            <person name="Blaudez D."/>
            <person name="Boerjan W."/>
            <person name="Brun A."/>
            <person name="Brunner A."/>
            <person name="Busov V."/>
            <person name="Campbell M."/>
            <person name="Carlson J."/>
            <person name="Chalot M."/>
            <person name="Chapman J."/>
            <person name="Chen G.L."/>
            <person name="Cooper D."/>
            <person name="Coutinho P.M."/>
            <person name="Couturier J."/>
            <person name="Covert S."/>
            <person name="Cronk Q."/>
            <person name="Cunningham R."/>
            <person name="Davis J."/>
            <person name="Degroeve S."/>
            <person name="Dejardin A."/>
            <person name="Depamphilis C."/>
            <person name="Detter J."/>
            <person name="Dirks B."/>
            <person name="Dubchak I."/>
            <person name="Duplessis S."/>
            <person name="Ehlting J."/>
            <person name="Ellis B."/>
            <person name="Gendler K."/>
            <person name="Goodstein D."/>
            <person name="Gribskov M."/>
            <person name="Grimwood J."/>
            <person name="Groover A."/>
            <person name="Gunter L."/>
            <person name="Hamberger B."/>
            <person name="Heinze B."/>
            <person name="Helariutta Y."/>
            <person name="Henrissat B."/>
            <person name="Holligan D."/>
            <person name="Holt R."/>
            <person name="Huang W."/>
            <person name="Islam-Faridi N."/>
            <person name="Jones S."/>
            <person name="Jones-Rhoades M."/>
            <person name="Jorgensen R."/>
            <person name="Joshi C."/>
            <person name="Kangasjarvi J."/>
            <person name="Karlsson J."/>
            <person name="Kelleher C."/>
            <person name="Kirkpatrick R."/>
            <person name="Kirst M."/>
            <person name="Kohler A."/>
            <person name="Kalluri U."/>
            <person name="Larimer F."/>
            <person name="Leebens-Mack J."/>
            <person name="Leple J.C."/>
            <person name="Locascio P."/>
            <person name="Lou Y."/>
            <person name="Lucas S."/>
            <person name="Martin F."/>
            <person name="Montanini B."/>
            <person name="Napoli C."/>
            <person name="Nelson D.R."/>
            <person name="Nelson C."/>
            <person name="Nieminen K."/>
            <person name="Nilsson O."/>
            <person name="Pereda V."/>
            <person name="Peter G."/>
            <person name="Philippe R."/>
            <person name="Pilate G."/>
            <person name="Poliakov A."/>
            <person name="Razumovskaya J."/>
            <person name="Richardson P."/>
            <person name="Rinaldi C."/>
            <person name="Ritland K."/>
            <person name="Rouze P."/>
            <person name="Ryaboy D."/>
            <person name="Schmutz J."/>
            <person name="Schrader J."/>
            <person name="Segerman B."/>
            <person name="Shin H."/>
            <person name="Siddiqui A."/>
            <person name="Sterky F."/>
            <person name="Terry A."/>
            <person name="Tsai C.J."/>
            <person name="Uberbacher E."/>
            <person name="Unneberg P."/>
            <person name="Vahala J."/>
            <person name="Wall K."/>
            <person name="Wessler S."/>
            <person name="Yang G."/>
            <person name="Yin T."/>
            <person name="Douglas C."/>
            <person name="Marra M."/>
            <person name="Sandberg G."/>
            <person name="Van de Peer Y."/>
            <person name="Rokhsar D."/>
        </authorList>
    </citation>
    <scope>NUCLEOTIDE SEQUENCE [LARGE SCALE GENOMIC DNA]</scope>
    <source>
        <strain evidence="3">cv. Nisqually</strain>
    </source>
</reference>
<accession>B9NAQ5</accession>
<dbReference type="InParanoid" id="B9NAQ5"/>
<name>B9NAQ5_POPTR</name>
<dbReference type="EMBL" id="CM009307">
    <property type="protein sequence ID" value="PNS92917.1"/>
    <property type="molecule type" value="Genomic_DNA"/>
</dbReference>
<dbReference type="AlphaFoldDB" id="B9NAQ5"/>
<dbReference type="HOGENOM" id="CLU_1339487_0_0_1"/>
<sequence>MSLPRFCKHCRVLGHTDSICTRVGGNKQKKHIQTTSSSMKLHQNSGCSSCVSSVETAVMEQQQVYYGKSHGEPCLDPICAEVAAVVESWAEVPGPKKAKKFKVGQAVHASSLPGVVYCAPSNIVHVIDDFMQDVVVAEGGEPSRGRKHYMTCSRRLAASTATGGQHVKAGVAVVFKGSGFVKDWSGAGHRTQGRHADSDPPSPFL</sequence>
<organism evidence="2 3">
    <name type="scientific">Populus trichocarpa</name>
    <name type="common">Western balsam poplar</name>
    <name type="synonym">Populus balsamifera subsp. trichocarpa</name>
    <dbReference type="NCBI Taxonomy" id="3694"/>
    <lineage>
        <taxon>Eukaryota</taxon>
        <taxon>Viridiplantae</taxon>
        <taxon>Streptophyta</taxon>
        <taxon>Embryophyta</taxon>
        <taxon>Tracheophyta</taxon>
        <taxon>Spermatophyta</taxon>
        <taxon>Magnoliopsida</taxon>
        <taxon>eudicotyledons</taxon>
        <taxon>Gunneridae</taxon>
        <taxon>Pentapetalae</taxon>
        <taxon>rosids</taxon>
        <taxon>fabids</taxon>
        <taxon>Malpighiales</taxon>
        <taxon>Salicaceae</taxon>
        <taxon>Saliceae</taxon>
        <taxon>Populus</taxon>
    </lineage>
</organism>
<evidence type="ECO:0000313" key="3">
    <source>
        <dbReference type="Proteomes" id="UP000006729"/>
    </source>
</evidence>
<keyword evidence="3" id="KW-1185">Reference proteome</keyword>
<protein>
    <submittedName>
        <fullName evidence="2">Uncharacterized protein</fullName>
    </submittedName>
</protein>
<feature type="region of interest" description="Disordered" evidence="1">
    <location>
        <begin position="186"/>
        <end position="205"/>
    </location>
</feature>
<proteinExistence type="predicted"/>